<evidence type="ECO:0000313" key="5">
    <source>
        <dbReference type="Proteomes" id="UP001321479"/>
    </source>
</evidence>
<dbReference type="InterPro" id="IPR012295">
    <property type="entry name" value="TBP_dom_sf"/>
</dbReference>
<dbReference type="RefSeq" id="YP_010841696.1">
    <property type="nucleotide sequence ID" value="NC_079139.1"/>
</dbReference>
<dbReference type="Pfam" id="PF00352">
    <property type="entry name" value="TBP"/>
    <property type="match status" value="1"/>
</dbReference>
<accession>A0ABM7NSE8</accession>
<keyword evidence="5" id="KW-1185">Reference proteome</keyword>
<dbReference type="EMBL" id="AP024483">
    <property type="protein sequence ID" value="BCS83088.1"/>
    <property type="molecule type" value="Genomic_DNA"/>
</dbReference>
<dbReference type="InterPro" id="IPR000814">
    <property type="entry name" value="TBP"/>
</dbReference>
<comment type="similarity">
    <text evidence="1">Belongs to the TBP family.</text>
</comment>
<proteinExistence type="inferred from homology"/>
<keyword evidence="2" id="KW-0238">DNA-binding</keyword>
<evidence type="ECO:0000256" key="3">
    <source>
        <dbReference type="ARBA" id="ARBA00023163"/>
    </source>
</evidence>
<keyword evidence="3" id="KW-0804">Transcription</keyword>
<evidence type="ECO:0000256" key="2">
    <source>
        <dbReference type="ARBA" id="ARBA00023125"/>
    </source>
</evidence>
<evidence type="ECO:0000313" key="4">
    <source>
        <dbReference type="EMBL" id="BCS83088.1"/>
    </source>
</evidence>
<sequence length="355" mass="40974">MSQKQNNVSTYKYYKSGSKTSRPMTKKKIIDTKINKPDIDTDIINETLNKNKINTDNLAFNTYQKSYIEAKEFLKKNNIMISTITLDCKLGTLIDVDVFAKNVTLKHNKIISVKFGNRNDSATNRTIVAPKTNKKPSLINFYNQVTILMKPTNNPERNYINIKVFKNGSLQMTGCKDMEDFNNVTVTLIKILKKGKDCEIKGKTVHLNYIEDAEKIGIFDVKIRMINSNFKLDYKVDRKKLAKILKKHHGVNSRDKEIGYVECKYQPTGGHSCVNIKYNNDNNKTSVFVFQTGAIIITGAKNLNHIISAYHFIHKILTRYYEKIKILPLEQNLVQLEIEKYFRNKPRTMQLVDVV</sequence>
<protein>
    <submittedName>
        <fullName evidence="4">TATA-box-binding protein-like protein</fullName>
    </submittedName>
</protein>
<dbReference type="SUPFAM" id="SSF55945">
    <property type="entry name" value="TATA-box binding protein-like"/>
    <property type="match status" value="1"/>
</dbReference>
<name>A0ABM7NSE8_9VIRU</name>
<reference evidence="4 5" key="1">
    <citation type="submission" date="2021-02" db="EMBL/GenBank/DDBJ databases">
        <title>Cotonvirus japonicus, which uses Golgi apparatus of host cells for its virion factory, phylogenetically links tailed tupanvirus and icosahedral mimivirus.</title>
        <authorList>
            <person name="Takahashi H."/>
            <person name="Fukaya S."/>
            <person name="Song C."/>
            <person name="Murata K."/>
            <person name="Takemura M."/>
        </authorList>
    </citation>
    <scope>NUCLEOTIDE SEQUENCE [LARGE SCALE GENOMIC DNA]</scope>
</reference>
<dbReference type="GeneID" id="80558293"/>
<organism evidence="4 5">
    <name type="scientific">Cotonvirus japonicus</name>
    <dbReference type="NCBI Taxonomy" id="2811091"/>
    <lineage>
        <taxon>Viruses</taxon>
        <taxon>Varidnaviria</taxon>
        <taxon>Bamfordvirae</taxon>
        <taxon>Nucleocytoviricota</taxon>
        <taxon>Megaviricetes</taxon>
        <taxon>Imitervirales</taxon>
        <taxon>Mimiviridae</taxon>
        <taxon>Megamimivirinae</taxon>
        <taxon>Cotonvirus</taxon>
        <taxon>Cotonvirus japonicum</taxon>
    </lineage>
</organism>
<dbReference type="Proteomes" id="UP001321479">
    <property type="component" value="Segment"/>
</dbReference>
<dbReference type="Gene3D" id="3.30.310.10">
    <property type="entry name" value="TATA-Binding Protein"/>
    <property type="match status" value="1"/>
</dbReference>
<evidence type="ECO:0000256" key="1">
    <source>
        <dbReference type="ARBA" id="ARBA00005560"/>
    </source>
</evidence>